<dbReference type="PANTHER" id="PTHR43018">
    <property type="entry name" value="PHOSPHO-2-DEHYDRO-3-DEOXYHEPTONATE ALDOLASE"/>
    <property type="match status" value="1"/>
</dbReference>
<feature type="domain" description="Chorismate mutase" evidence="3">
    <location>
        <begin position="264"/>
        <end position="355"/>
    </location>
</feature>
<organism evidence="4">
    <name type="scientific">Roseihalotalea indica</name>
    <dbReference type="NCBI Taxonomy" id="2867963"/>
    <lineage>
        <taxon>Bacteria</taxon>
        <taxon>Pseudomonadati</taxon>
        <taxon>Bacteroidota</taxon>
        <taxon>Cytophagia</taxon>
        <taxon>Cytophagales</taxon>
        <taxon>Catalimonadaceae</taxon>
        <taxon>Roseihalotalea</taxon>
    </lineage>
</organism>
<evidence type="ECO:0000256" key="2">
    <source>
        <dbReference type="ARBA" id="ARBA00022679"/>
    </source>
</evidence>
<dbReference type="Gene3D" id="1.20.59.10">
    <property type="entry name" value="Chorismate mutase"/>
    <property type="match status" value="1"/>
</dbReference>
<accession>A0AA49JGZ7</accession>
<dbReference type="InterPro" id="IPR052899">
    <property type="entry name" value="Class-I_DAHP_synthase"/>
</dbReference>
<dbReference type="InterPro" id="IPR036263">
    <property type="entry name" value="Chorismate_II_sf"/>
</dbReference>
<sequence>MELTELHQWNVGKTDPLVIAGPCSAETEEQLYETVKAVKEQGVTLMRAGVWKPRTRPNTFEGIGQEALQWIKDIKKELNVQFAVEVANAMHVEEALHYGIDVLWVGARSTVSPFIVQEIADALRGCDVPVLVKNPINPDLALWIGALERLHQAGVKKLGAIHRGFSTYQKTRFRNVPMWQLPIEMKRQLPDIPMICDPSHITGKREVVAEISQIAMDLNFDGLIIETHRDPENAWSDARQQVTPQALGEIIRGLQIRKPSSEDIEYITHLEELRTQIDHTDREMVELLAHRLDLVAQIGVWKKKNNVAAFQLERWNNVFESRKDWAEDLNLRKKFIVDLFNLMHVESIRKQTEVMDNIQSENETESGLRVES</sequence>
<dbReference type="Pfam" id="PF00793">
    <property type="entry name" value="DAHP_synth_1"/>
    <property type="match status" value="1"/>
</dbReference>
<dbReference type="GO" id="GO:0016740">
    <property type="term" value="F:transferase activity"/>
    <property type="evidence" value="ECO:0007669"/>
    <property type="project" value="UniProtKB-KW"/>
</dbReference>
<dbReference type="SUPFAM" id="SSF51569">
    <property type="entry name" value="Aldolase"/>
    <property type="match status" value="1"/>
</dbReference>
<dbReference type="EC" id="5.4.99.5" evidence="1"/>
<dbReference type="GO" id="GO:0004106">
    <property type="term" value="F:chorismate mutase activity"/>
    <property type="evidence" value="ECO:0007669"/>
    <property type="project" value="UniProtKB-EC"/>
</dbReference>
<dbReference type="PANTHER" id="PTHR43018:SF1">
    <property type="entry name" value="PROTEIN AROA(G)"/>
    <property type="match status" value="1"/>
</dbReference>
<reference evidence="4" key="2">
    <citation type="journal article" date="2024" name="Antonie Van Leeuwenhoek">
        <title>Roseihalotalea indica gen. nov., sp. nov., a halophilic Bacteroidetes from mesopelagic Southwest Indian Ocean with higher carbohydrate metabolic potential.</title>
        <authorList>
            <person name="Chen B."/>
            <person name="Zhang M."/>
            <person name="Lin D."/>
            <person name="Ye J."/>
            <person name="Tang K."/>
        </authorList>
    </citation>
    <scope>NUCLEOTIDE SEQUENCE</scope>
    <source>
        <strain evidence="4">TK19036</strain>
    </source>
</reference>
<proteinExistence type="predicted"/>
<dbReference type="InterPro" id="IPR036979">
    <property type="entry name" value="CM_dom_sf"/>
</dbReference>
<dbReference type="InterPro" id="IPR013785">
    <property type="entry name" value="Aldolase_TIM"/>
</dbReference>
<dbReference type="EMBL" id="CP120682">
    <property type="protein sequence ID" value="WKN38169.1"/>
    <property type="molecule type" value="Genomic_DNA"/>
</dbReference>
<dbReference type="AlphaFoldDB" id="A0AA49JGZ7"/>
<dbReference type="InterPro" id="IPR006218">
    <property type="entry name" value="DAHP1/KDSA"/>
</dbReference>
<evidence type="ECO:0000259" key="3">
    <source>
        <dbReference type="PROSITE" id="PS51168"/>
    </source>
</evidence>
<evidence type="ECO:0000313" key="4">
    <source>
        <dbReference type="EMBL" id="WKN38169.1"/>
    </source>
</evidence>
<dbReference type="Gene3D" id="3.20.20.70">
    <property type="entry name" value="Aldolase class I"/>
    <property type="match status" value="1"/>
</dbReference>
<dbReference type="GO" id="GO:0046417">
    <property type="term" value="P:chorismate metabolic process"/>
    <property type="evidence" value="ECO:0007669"/>
    <property type="project" value="InterPro"/>
</dbReference>
<evidence type="ECO:0000256" key="1">
    <source>
        <dbReference type="ARBA" id="ARBA00012404"/>
    </source>
</evidence>
<reference evidence="4" key="1">
    <citation type="journal article" date="2023" name="Comput. Struct. Biotechnol. J.">
        <title>Discovery of a novel marine Bacteroidetes with a rich repertoire of carbohydrate-active enzymes.</title>
        <authorList>
            <person name="Chen B."/>
            <person name="Liu G."/>
            <person name="Chen Q."/>
            <person name="Wang H."/>
            <person name="Liu L."/>
            <person name="Tang K."/>
        </authorList>
    </citation>
    <scope>NUCLEOTIDE SEQUENCE</scope>
    <source>
        <strain evidence="4">TK19036</strain>
    </source>
</reference>
<dbReference type="SMART" id="SM00830">
    <property type="entry name" value="CM_2"/>
    <property type="match status" value="1"/>
</dbReference>
<protein>
    <recommendedName>
        <fullName evidence="1">chorismate mutase</fullName>
        <ecNumber evidence="1">5.4.99.5</ecNumber>
    </recommendedName>
</protein>
<dbReference type="Pfam" id="PF01817">
    <property type="entry name" value="CM_2"/>
    <property type="match status" value="1"/>
</dbReference>
<dbReference type="SUPFAM" id="SSF48600">
    <property type="entry name" value="Chorismate mutase II"/>
    <property type="match status" value="1"/>
</dbReference>
<dbReference type="PROSITE" id="PS51168">
    <property type="entry name" value="CHORISMATE_MUT_2"/>
    <property type="match status" value="1"/>
</dbReference>
<dbReference type="InterPro" id="IPR002701">
    <property type="entry name" value="CM_II_prokaryot"/>
</dbReference>
<name>A0AA49JGZ7_9BACT</name>
<keyword evidence="2" id="KW-0808">Transferase</keyword>
<gene>
    <name evidence="4" type="ORF">K4G66_05580</name>
</gene>